<proteinExistence type="inferred from homology"/>
<feature type="domain" description="Peptidase M50" evidence="11">
    <location>
        <begin position="136"/>
        <end position="289"/>
    </location>
</feature>
<feature type="transmembrane region" description="Helical" evidence="10">
    <location>
        <begin position="165"/>
        <end position="184"/>
    </location>
</feature>
<evidence type="ECO:0000256" key="5">
    <source>
        <dbReference type="ARBA" id="ARBA00022692"/>
    </source>
</evidence>
<keyword evidence="6" id="KW-0378">Hydrolase</keyword>
<protein>
    <recommendedName>
        <fullName evidence="11">Peptidase M50 domain-containing protein</fullName>
    </recommendedName>
</protein>
<dbReference type="InterPro" id="IPR044838">
    <property type="entry name" value="EGY1-like"/>
</dbReference>
<comment type="caution">
    <text evidence="12">The sequence shown here is derived from an EMBL/GenBank/DDBJ whole genome shotgun (WGS) entry which is preliminary data.</text>
</comment>
<evidence type="ECO:0000256" key="6">
    <source>
        <dbReference type="ARBA" id="ARBA00022801"/>
    </source>
</evidence>
<evidence type="ECO:0000259" key="11">
    <source>
        <dbReference type="Pfam" id="PF02163"/>
    </source>
</evidence>
<feature type="transmembrane region" description="Helical" evidence="10">
    <location>
        <begin position="346"/>
        <end position="368"/>
    </location>
</feature>
<dbReference type="AlphaFoldDB" id="A0A532VAP3"/>
<evidence type="ECO:0000256" key="8">
    <source>
        <dbReference type="ARBA" id="ARBA00022989"/>
    </source>
</evidence>
<keyword evidence="9 10" id="KW-0472">Membrane</keyword>
<name>A0A532VAP3_UNCT6</name>
<dbReference type="GO" id="GO:0016020">
    <property type="term" value="C:membrane"/>
    <property type="evidence" value="ECO:0007669"/>
    <property type="project" value="UniProtKB-SubCell"/>
</dbReference>
<feature type="transmembrane region" description="Helical" evidence="10">
    <location>
        <begin position="84"/>
        <end position="106"/>
    </location>
</feature>
<reference evidence="12 13" key="1">
    <citation type="submission" date="2017-06" db="EMBL/GenBank/DDBJ databases">
        <title>Novel microbial phyla capable of carbon fixation and sulfur reduction in deep-sea sediments.</title>
        <authorList>
            <person name="Huang J."/>
            <person name="Baker B."/>
            <person name="Wang Y."/>
        </authorList>
    </citation>
    <scope>NUCLEOTIDE SEQUENCE [LARGE SCALE GENOMIC DNA]</scope>
    <source>
        <strain evidence="12">B3_TA06</strain>
    </source>
</reference>
<evidence type="ECO:0000313" key="13">
    <source>
        <dbReference type="Proteomes" id="UP000317778"/>
    </source>
</evidence>
<evidence type="ECO:0000313" key="12">
    <source>
        <dbReference type="EMBL" id="TKJ44275.1"/>
    </source>
</evidence>
<feature type="transmembrane region" description="Helical" evidence="10">
    <location>
        <begin position="317"/>
        <end position="334"/>
    </location>
</feature>
<evidence type="ECO:0000256" key="3">
    <source>
        <dbReference type="ARBA" id="ARBA00007931"/>
    </source>
</evidence>
<evidence type="ECO:0000256" key="10">
    <source>
        <dbReference type="SAM" id="Phobius"/>
    </source>
</evidence>
<dbReference type="EMBL" id="NJBO01000001">
    <property type="protein sequence ID" value="TKJ44275.1"/>
    <property type="molecule type" value="Genomic_DNA"/>
</dbReference>
<evidence type="ECO:0000256" key="9">
    <source>
        <dbReference type="ARBA" id="ARBA00023136"/>
    </source>
</evidence>
<comment type="cofactor">
    <cofactor evidence="1">
        <name>Zn(2+)</name>
        <dbReference type="ChEBI" id="CHEBI:29105"/>
    </cofactor>
</comment>
<keyword evidence="5 10" id="KW-0812">Transmembrane</keyword>
<dbReference type="Proteomes" id="UP000317778">
    <property type="component" value="Unassembled WGS sequence"/>
</dbReference>
<organism evidence="12 13">
    <name type="scientific">candidate division TA06 bacterium B3_TA06</name>
    <dbReference type="NCBI Taxonomy" id="2012487"/>
    <lineage>
        <taxon>Bacteria</taxon>
        <taxon>Bacteria division TA06</taxon>
    </lineage>
</organism>
<keyword evidence="7" id="KW-0809">Transit peptide</keyword>
<feature type="transmembrane region" description="Helical" evidence="10">
    <location>
        <begin position="196"/>
        <end position="219"/>
    </location>
</feature>
<sequence>MSVAELISRIEPYMRIGEVKSGVRFIILEGQIYEPQTENIDTIRSIFKEAGYTPFFEPNKGSQTAPHRLKVGLFSLRKLRQRHWLNWLLLGITLITTTVGGALMALESIPEGFSFWRLIWMVLTNPLMLLKGLPYSLALILILGSHELGHYLTCRHYGVQATPPFFIPFLPLFGTMGAVIRMGLTPNRRTLIRIGTAGPIVGFLIAIPVTAVGIMLASVDVMQPGTLEFGEPLIFKFLVWLIKGPLEPGQEVVMNPLVTAGWLGFLVTSLNLLPLSQLDGGHIAYGLLGRKRIWLALVTYGLMAAVVVGTYVRFRQLSVWLVWAAITLLIGFRHPPAEDEITPLKASDILIAVAAFIILVLTVMPIPLQVIPPPPSS</sequence>
<evidence type="ECO:0000256" key="4">
    <source>
        <dbReference type="ARBA" id="ARBA00022670"/>
    </source>
</evidence>
<evidence type="ECO:0000256" key="1">
    <source>
        <dbReference type="ARBA" id="ARBA00001947"/>
    </source>
</evidence>
<accession>A0A532VAP3</accession>
<keyword evidence="4" id="KW-0645">Protease</keyword>
<keyword evidence="8 10" id="KW-1133">Transmembrane helix</keyword>
<dbReference type="Pfam" id="PF02163">
    <property type="entry name" value="Peptidase_M50"/>
    <property type="match status" value="1"/>
</dbReference>
<dbReference type="PANTHER" id="PTHR31412:SF0">
    <property type="entry name" value="ZINC METALLOPROTEASE EGY1, CHLOROPLASTIC-RELATED"/>
    <property type="match status" value="1"/>
</dbReference>
<dbReference type="PANTHER" id="PTHR31412">
    <property type="entry name" value="ZINC METALLOPROTEASE EGY1"/>
    <property type="match status" value="1"/>
</dbReference>
<evidence type="ECO:0000256" key="7">
    <source>
        <dbReference type="ARBA" id="ARBA00022946"/>
    </source>
</evidence>
<feature type="transmembrane region" description="Helical" evidence="10">
    <location>
        <begin position="293"/>
        <end position="311"/>
    </location>
</feature>
<comment type="similarity">
    <text evidence="3">Belongs to the peptidase M50B family.</text>
</comment>
<dbReference type="InterPro" id="IPR008915">
    <property type="entry name" value="Peptidase_M50"/>
</dbReference>
<feature type="transmembrane region" description="Helical" evidence="10">
    <location>
        <begin position="118"/>
        <end position="145"/>
    </location>
</feature>
<evidence type="ECO:0000256" key="2">
    <source>
        <dbReference type="ARBA" id="ARBA00004141"/>
    </source>
</evidence>
<gene>
    <name evidence="12" type="ORF">CEE36_00605</name>
</gene>
<dbReference type="GO" id="GO:0006508">
    <property type="term" value="P:proteolysis"/>
    <property type="evidence" value="ECO:0007669"/>
    <property type="project" value="UniProtKB-KW"/>
</dbReference>
<dbReference type="CDD" id="cd06160">
    <property type="entry name" value="S2P-M50_like_2"/>
    <property type="match status" value="1"/>
</dbReference>
<comment type="subcellular location">
    <subcellularLocation>
        <location evidence="2">Membrane</location>
        <topology evidence="2">Multi-pass membrane protein</topology>
    </subcellularLocation>
</comment>
<dbReference type="GO" id="GO:0008233">
    <property type="term" value="F:peptidase activity"/>
    <property type="evidence" value="ECO:0007669"/>
    <property type="project" value="UniProtKB-KW"/>
</dbReference>